<evidence type="ECO:0000259" key="4">
    <source>
        <dbReference type="SMART" id="SM00482"/>
    </source>
</evidence>
<dbReference type="Proteomes" id="UP000182652">
    <property type="component" value="Unassembled WGS sequence"/>
</dbReference>
<dbReference type="GO" id="GO:0003887">
    <property type="term" value="F:DNA-directed DNA polymerase activity"/>
    <property type="evidence" value="ECO:0007669"/>
    <property type="project" value="UniProtKB-EC"/>
</dbReference>
<dbReference type="SMART" id="SM00482">
    <property type="entry name" value="POLAc"/>
    <property type="match status" value="1"/>
</dbReference>
<sequence length="572" mass="62359">MHILITPDDDGGAHLSRLDDSGVAIGSPWKVSAEDLPQEVVSLEEEQPRWVWDTVHDFYPRLLAAGVRLARCHDISLIRTILRFSSLVQDPRYADMAARITGSADYPSAEAGPVEQLQDSLFDAPRQARDHDLTRQEFAAQLAAIAGSSSPVRLRLLVAAESAAGLVATEMQFLGVPWDQAAHRGLLEEVLGPEPPLGQRPRKMEALVTEMRELLRSPSLNPDSPQDLLRALHRNGIEVRTTRQWELQEFHHPVIAPLLEYKKLSRLYTANGWSWLDSWVRRGRFRSDYVVGGVVTGRWSSRGGGALQIPKSVRNAVRALPGYKLLVADASQVEPRILAAMSADQGMAAAARGQDLYAEIADAGFGGSRSSAKVALLGAMYGATTGESARLMPQLKKLYPAAIGLVEDAARRGERGESVSTWLGRTTPPPGAAWEAAQRTQTQEEQRRADSWARSRGRFTRNFIVQGTAAEWAECWLAGIRSRLHALGAAWPKALEGDTGAAGSSSWPITGPAELVFFLHDEIMVHAPEGLIPDCVEAVESAARDAGRLLFGTAPVDFPLTVAVVDSYDQAK</sequence>
<reference evidence="5 6" key="1">
    <citation type="submission" date="2016-10" db="EMBL/GenBank/DDBJ databases">
        <authorList>
            <person name="de Groot N.N."/>
        </authorList>
    </citation>
    <scope>NUCLEOTIDE SEQUENCE [LARGE SCALE GENOMIC DNA]</scope>
    <source>
        <strain evidence="5 6">DSM 10495</strain>
    </source>
</reference>
<dbReference type="GO" id="GO:0006261">
    <property type="term" value="P:DNA-templated DNA replication"/>
    <property type="evidence" value="ECO:0007669"/>
    <property type="project" value="InterPro"/>
</dbReference>
<dbReference type="Gene3D" id="3.30.70.370">
    <property type="match status" value="1"/>
</dbReference>
<dbReference type="STRING" id="156980.SAMN04489745_0947"/>
<dbReference type="Gene3D" id="1.10.150.20">
    <property type="entry name" value="5' to 3' exonuclease, C-terminal subdomain"/>
    <property type="match status" value="1"/>
</dbReference>
<keyword evidence="6" id="KW-1185">Reference proteome</keyword>
<dbReference type="CDD" id="cd06444">
    <property type="entry name" value="DNA_pol_A"/>
    <property type="match status" value="1"/>
</dbReference>
<feature type="domain" description="DNA-directed DNA polymerase family A palm" evidence="4">
    <location>
        <begin position="310"/>
        <end position="531"/>
    </location>
</feature>
<proteinExistence type="predicted"/>
<dbReference type="NCBIfam" id="NF011538">
    <property type="entry name" value="PRK14975.1-1"/>
    <property type="match status" value="1"/>
</dbReference>
<dbReference type="RefSeq" id="WP_066215924.1">
    <property type="nucleotide sequence ID" value="NZ_FNSN01000003.1"/>
</dbReference>
<dbReference type="InterPro" id="IPR001098">
    <property type="entry name" value="DNA-dir_DNA_pol_A_palm_dom"/>
</dbReference>
<dbReference type="GO" id="GO:0003677">
    <property type="term" value="F:DNA binding"/>
    <property type="evidence" value="ECO:0007669"/>
    <property type="project" value="InterPro"/>
</dbReference>
<dbReference type="InterPro" id="IPR043502">
    <property type="entry name" value="DNA/RNA_pol_sf"/>
</dbReference>
<evidence type="ECO:0000313" key="5">
    <source>
        <dbReference type="EMBL" id="SEB68025.1"/>
    </source>
</evidence>
<evidence type="ECO:0000256" key="1">
    <source>
        <dbReference type="ARBA" id="ARBA00012417"/>
    </source>
</evidence>
<organism evidence="5 6">
    <name type="scientific">Arthrobacter woluwensis</name>
    <dbReference type="NCBI Taxonomy" id="156980"/>
    <lineage>
        <taxon>Bacteria</taxon>
        <taxon>Bacillati</taxon>
        <taxon>Actinomycetota</taxon>
        <taxon>Actinomycetes</taxon>
        <taxon>Micrococcales</taxon>
        <taxon>Micrococcaceae</taxon>
        <taxon>Arthrobacter</taxon>
    </lineage>
</organism>
<dbReference type="InterPro" id="IPR002298">
    <property type="entry name" value="DNA_polymerase_A"/>
</dbReference>
<protein>
    <recommendedName>
        <fullName evidence="1">DNA-directed DNA polymerase</fullName>
        <ecNumber evidence="1">2.7.7.7</ecNumber>
    </recommendedName>
</protein>
<accession>A0A1H4LCI4</accession>
<dbReference type="EC" id="2.7.7.7" evidence="1"/>
<dbReference type="PANTHER" id="PTHR10133:SF27">
    <property type="entry name" value="DNA POLYMERASE NU"/>
    <property type="match status" value="1"/>
</dbReference>
<dbReference type="EMBL" id="FNSN01000003">
    <property type="protein sequence ID" value="SEB68025.1"/>
    <property type="molecule type" value="Genomic_DNA"/>
</dbReference>
<dbReference type="SUPFAM" id="SSF56672">
    <property type="entry name" value="DNA/RNA polymerases"/>
    <property type="match status" value="1"/>
</dbReference>
<gene>
    <name evidence="5" type="ORF">SAMN04489745_0947</name>
</gene>
<dbReference type="PANTHER" id="PTHR10133">
    <property type="entry name" value="DNA POLYMERASE I"/>
    <property type="match status" value="1"/>
</dbReference>
<comment type="catalytic activity">
    <reaction evidence="3">
        <text>DNA(n) + a 2'-deoxyribonucleoside 5'-triphosphate = DNA(n+1) + diphosphate</text>
        <dbReference type="Rhea" id="RHEA:22508"/>
        <dbReference type="Rhea" id="RHEA-COMP:17339"/>
        <dbReference type="Rhea" id="RHEA-COMP:17340"/>
        <dbReference type="ChEBI" id="CHEBI:33019"/>
        <dbReference type="ChEBI" id="CHEBI:61560"/>
        <dbReference type="ChEBI" id="CHEBI:173112"/>
        <dbReference type="EC" id="2.7.7.7"/>
    </reaction>
</comment>
<evidence type="ECO:0000313" key="6">
    <source>
        <dbReference type="Proteomes" id="UP000182652"/>
    </source>
</evidence>
<dbReference type="GO" id="GO:0006302">
    <property type="term" value="P:double-strand break repair"/>
    <property type="evidence" value="ECO:0007669"/>
    <property type="project" value="TreeGrafter"/>
</dbReference>
<keyword evidence="2" id="KW-0235">DNA replication</keyword>
<dbReference type="Pfam" id="PF00476">
    <property type="entry name" value="DNA_pol_A"/>
    <property type="match status" value="1"/>
</dbReference>
<dbReference type="AlphaFoldDB" id="A0A1H4LCI4"/>
<evidence type="ECO:0000256" key="3">
    <source>
        <dbReference type="ARBA" id="ARBA00049244"/>
    </source>
</evidence>
<name>A0A1H4LCI4_9MICC</name>
<evidence type="ECO:0000256" key="2">
    <source>
        <dbReference type="ARBA" id="ARBA00022705"/>
    </source>
</evidence>